<dbReference type="PROSITE" id="PS00221">
    <property type="entry name" value="MIP"/>
    <property type="match status" value="1"/>
</dbReference>
<evidence type="ECO:0000313" key="2">
    <source>
        <dbReference type="Proteomes" id="UP000048948"/>
    </source>
</evidence>
<dbReference type="Proteomes" id="UP000048948">
    <property type="component" value="Unassembled WGS sequence"/>
</dbReference>
<dbReference type="AlphaFoldDB" id="A0A655ASH3"/>
<proteinExistence type="predicted"/>
<protein>
    <submittedName>
        <fullName evidence="1">PhiRv1 phage protein</fullName>
    </submittedName>
</protein>
<evidence type="ECO:0000313" key="1">
    <source>
        <dbReference type="EMBL" id="CKT82673.1"/>
    </source>
</evidence>
<dbReference type="InterPro" id="IPR022357">
    <property type="entry name" value="MIP_CS"/>
</dbReference>
<dbReference type="Pfam" id="PF05119">
    <property type="entry name" value="Terminase_4"/>
    <property type="match status" value="1"/>
</dbReference>
<accession>A0A655ASH3</accession>
<gene>
    <name evidence="1" type="ORF">ERS027646_04183</name>
</gene>
<dbReference type="EMBL" id="CNGE01001185">
    <property type="protein sequence ID" value="CKT82673.1"/>
    <property type="molecule type" value="Genomic_DNA"/>
</dbReference>
<dbReference type="InterPro" id="IPR006448">
    <property type="entry name" value="Phage_term_ssu_P27"/>
</dbReference>
<dbReference type="NCBIfam" id="TIGR01558">
    <property type="entry name" value="sm_term_P27"/>
    <property type="match status" value="1"/>
</dbReference>
<reference evidence="1 2" key="1">
    <citation type="submission" date="2015-03" db="EMBL/GenBank/DDBJ databases">
        <authorList>
            <consortium name="Pathogen Informatics"/>
        </authorList>
    </citation>
    <scope>NUCLEOTIDE SEQUENCE [LARGE SCALE GENOMIC DNA]</scope>
    <source>
        <strain evidence="1 2">Bir 172</strain>
    </source>
</reference>
<organism evidence="1 2">
    <name type="scientific">Mycobacterium tuberculosis</name>
    <dbReference type="NCBI Taxonomy" id="1773"/>
    <lineage>
        <taxon>Bacteria</taxon>
        <taxon>Bacillati</taxon>
        <taxon>Actinomycetota</taxon>
        <taxon>Actinomycetes</taxon>
        <taxon>Mycobacteriales</taxon>
        <taxon>Mycobacteriaceae</taxon>
        <taxon>Mycobacterium</taxon>
        <taxon>Mycobacterium tuberculosis complex</taxon>
    </lineage>
</organism>
<sequence length="98" mass="10628">MERLDLLKPEDRALLSAYCETWSVYVAAVQRVRAEGLTITSPKSGVVHRNPAVTVAETARMHLLRLASEFGLTPAAEQRLAVAPGDDGDGLNPFAPDR</sequence>
<name>A0A655ASH3_MYCTX</name>